<accession>S7PS36</accession>
<reference evidence="2 3" key="1">
    <citation type="journal article" date="2012" name="Science">
        <title>The Paleozoic origin of enzymatic lignin decomposition reconstructed from 31 fungal genomes.</title>
        <authorList>
            <person name="Floudas D."/>
            <person name="Binder M."/>
            <person name="Riley R."/>
            <person name="Barry K."/>
            <person name="Blanchette R.A."/>
            <person name="Henrissat B."/>
            <person name="Martinez A.T."/>
            <person name="Otillar R."/>
            <person name="Spatafora J.W."/>
            <person name="Yadav J.S."/>
            <person name="Aerts A."/>
            <person name="Benoit I."/>
            <person name="Boyd A."/>
            <person name="Carlson A."/>
            <person name="Copeland A."/>
            <person name="Coutinho P.M."/>
            <person name="de Vries R.P."/>
            <person name="Ferreira P."/>
            <person name="Findley K."/>
            <person name="Foster B."/>
            <person name="Gaskell J."/>
            <person name="Glotzer D."/>
            <person name="Gorecki P."/>
            <person name="Heitman J."/>
            <person name="Hesse C."/>
            <person name="Hori C."/>
            <person name="Igarashi K."/>
            <person name="Jurgens J.A."/>
            <person name="Kallen N."/>
            <person name="Kersten P."/>
            <person name="Kohler A."/>
            <person name="Kuees U."/>
            <person name="Kumar T.K.A."/>
            <person name="Kuo A."/>
            <person name="LaButti K."/>
            <person name="Larrondo L.F."/>
            <person name="Lindquist E."/>
            <person name="Ling A."/>
            <person name="Lombard V."/>
            <person name="Lucas S."/>
            <person name="Lundell T."/>
            <person name="Martin R."/>
            <person name="McLaughlin D.J."/>
            <person name="Morgenstern I."/>
            <person name="Morin E."/>
            <person name="Murat C."/>
            <person name="Nagy L.G."/>
            <person name="Nolan M."/>
            <person name="Ohm R.A."/>
            <person name="Patyshakuliyeva A."/>
            <person name="Rokas A."/>
            <person name="Ruiz-Duenas F.J."/>
            <person name="Sabat G."/>
            <person name="Salamov A."/>
            <person name="Samejima M."/>
            <person name="Schmutz J."/>
            <person name="Slot J.C."/>
            <person name="St John F."/>
            <person name="Stenlid J."/>
            <person name="Sun H."/>
            <person name="Sun S."/>
            <person name="Syed K."/>
            <person name="Tsang A."/>
            <person name="Wiebenga A."/>
            <person name="Young D."/>
            <person name="Pisabarro A."/>
            <person name="Eastwood D.C."/>
            <person name="Martin F."/>
            <person name="Cullen D."/>
            <person name="Grigoriev I.V."/>
            <person name="Hibbett D.S."/>
        </authorList>
    </citation>
    <scope>NUCLEOTIDE SEQUENCE [LARGE SCALE GENOMIC DNA]</scope>
    <source>
        <strain evidence="2 3">ATCC 11539</strain>
    </source>
</reference>
<dbReference type="AlphaFoldDB" id="S7PS36"/>
<dbReference type="eggNOG" id="ENOG502SSGC">
    <property type="taxonomic scope" value="Eukaryota"/>
</dbReference>
<dbReference type="HOGENOM" id="CLU_033181_0_0_1"/>
<proteinExistence type="predicted"/>
<dbReference type="GeneID" id="19300956"/>
<dbReference type="OMA" id="LACEYTE"/>
<dbReference type="Proteomes" id="UP000030669">
    <property type="component" value="Unassembled WGS sequence"/>
</dbReference>
<keyword evidence="3" id="KW-1185">Reference proteome</keyword>
<dbReference type="OrthoDB" id="6359816at2759"/>
<feature type="region of interest" description="Disordered" evidence="1">
    <location>
        <begin position="248"/>
        <end position="351"/>
    </location>
</feature>
<dbReference type="InterPro" id="IPR011333">
    <property type="entry name" value="SKP1/BTB/POZ_sf"/>
</dbReference>
<dbReference type="RefSeq" id="XP_007870890.1">
    <property type="nucleotide sequence ID" value="XM_007872699.1"/>
</dbReference>
<dbReference type="Gene3D" id="3.30.710.10">
    <property type="entry name" value="Potassium Channel Kv1.1, Chain A"/>
    <property type="match status" value="1"/>
</dbReference>
<evidence type="ECO:0000256" key="1">
    <source>
        <dbReference type="SAM" id="MobiDB-lite"/>
    </source>
</evidence>
<gene>
    <name evidence="2" type="ORF">GLOTRDRAFT_123496</name>
</gene>
<dbReference type="EMBL" id="KB469314">
    <property type="protein sequence ID" value="EPQ50616.1"/>
    <property type="molecule type" value="Genomic_DNA"/>
</dbReference>
<dbReference type="KEGG" id="gtr:GLOTRDRAFT_123496"/>
<evidence type="ECO:0008006" key="4">
    <source>
        <dbReference type="Google" id="ProtNLM"/>
    </source>
</evidence>
<protein>
    <recommendedName>
        <fullName evidence="4">BTB domain-containing protein</fullName>
    </recommendedName>
</protein>
<dbReference type="PANTHER" id="PTHR24413">
    <property type="entry name" value="SPECKLE-TYPE POZ PROTEIN"/>
    <property type="match status" value="1"/>
</dbReference>
<feature type="compositionally biased region" description="Acidic residues" evidence="1">
    <location>
        <begin position="255"/>
        <end position="276"/>
    </location>
</feature>
<evidence type="ECO:0000313" key="3">
    <source>
        <dbReference type="Proteomes" id="UP000030669"/>
    </source>
</evidence>
<organism evidence="2 3">
    <name type="scientific">Gloeophyllum trabeum (strain ATCC 11539 / FP-39264 / Madison 617)</name>
    <name type="common">Brown rot fungus</name>
    <dbReference type="NCBI Taxonomy" id="670483"/>
    <lineage>
        <taxon>Eukaryota</taxon>
        <taxon>Fungi</taxon>
        <taxon>Dikarya</taxon>
        <taxon>Basidiomycota</taxon>
        <taxon>Agaricomycotina</taxon>
        <taxon>Agaricomycetes</taxon>
        <taxon>Gloeophyllales</taxon>
        <taxon>Gloeophyllaceae</taxon>
        <taxon>Gloeophyllum</taxon>
    </lineage>
</organism>
<sequence>MNLNNETATVTSLYDVRLDSAGQLMDPTGALKPLFSQASSSGWRLGAMTRSTTVSVSKKSGFLRKGNLMYSTITERSLEIYFDPSGMDTSAGPLTVRIDVKKKSASTGIPGGAPGETSWVTVEPEAKLKLPSCTVQMGSWKIDGSIPHMLLSIKCTVTLRCSKPPSIPRAPEVGPPLQTSLKKSIHTGTFVDTRFFAFSQRERSGRVLRPAPIFANSGALIEHTPYFKSLLTADGFAESVKGVLDAQFPQNQPDFIDEYDYSSDSDLEDVPEEGNPDSERPMQGPPIPATVEDGSSDNTQQGMLHNDVEPTAPDTPNVEPSETEAIPQTPLENSDFAHENGSQAATKECEQVPDIPKSAKLGLSVTATDTALPDGSGPLGRTVVVKDAALLTFTALIHYLYTGEIEFAPLRSQLANTTGEDDAGAVRADLPRCSPKSMYRLADKLGLQALKNIAFEAIRASLSKDNIAEEAFSKFTWTYDEVRAMEVESLQKFCKSADGEEVVRRVEQFMLTAPVENLRRSMGLVPTLLMLLA</sequence>
<evidence type="ECO:0000313" key="2">
    <source>
        <dbReference type="EMBL" id="EPQ50616.1"/>
    </source>
</evidence>
<name>S7PS36_GLOTA</name>